<comment type="caution">
    <text evidence="3">The sequence shown here is derived from an EMBL/GenBank/DDBJ whole genome shotgun (WGS) entry which is preliminary data.</text>
</comment>
<feature type="non-terminal residue" evidence="3">
    <location>
        <position position="158"/>
    </location>
</feature>
<dbReference type="SMART" id="SM00317">
    <property type="entry name" value="SET"/>
    <property type="match status" value="1"/>
</dbReference>
<dbReference type="Gene3D" id="2.170.270.10">
    <property type="entry name" value="SET domain"/>
    <property type="match status" value="1"/>
</dbReference>
<sequence length="158" mass="18201">IKGWSLRALTEFKSNEFISEYVGEITLEKTTDRSQQYDFDLGYDAVREDGSKRPLNLCAYKKGNETRFISHTCQPNAYFQSTLVSRVGLFVNRVAILAKRYIQRGEEITIDYFDGKDLFDKKLGDVTLMFPPSGCACGSPICRFTKEKLDQYKKKYQS</sequence>
<dbReference type="EMBL" id="BTSX01000002">
    <property type="protein sequence ID" value="GMS86827.1"/>
    <property type="molecule type" value="Genomic_DNA"/>
</dbReference>
<gene>
    <name evidence="2" type="ORF">PENTCL1PPCAC_9002</name>
    <name evidence="3" type="ORF">PENTCL1PPCAC_9003</name>
</gene>
<dbReference type="EMBL" id="BTSX01000002">
    <property type="protein sequence ID" value="GMS86828.1"/>
    <property type="molecule type" value="Genomic_DNA"/>
</dbReference>
<name>A0AAV5SXW1_9BILA</name>
<dbReference type="PANTHER" id="PTHR45660">
    <property type="entry name" value="HISTONE-LYSINE N-METHYLTRANSFERASE SETMAR"/>
    <property type="match status" value="1"/>
</dbReference>
<evidence type="ECO:0000313" key="4">
    <source>
        <dbReference type="Proteomes" id="UP001432027"/>
    </source>
</evidence>
<reference evidence="3" key="1">
    <citation type="submission" date="2023-10" db="EMBL/GenBank/DDBJ databases">
        <title>Genome assembly of Pristionchus species.</title>
        <authorList>
            <person name="Yoshida K."/>
            <person name="Sommer R.J."/>
        </authorList>
    </citation>
    <scope>NUCLEOTIDE SEQUENCE</scope>
    <source>
        <strain evidence="3">RS0144</strain>
    </source>
</reference>
<organism evidence="3 4">
    <name type="scientific">Pristionchus entomophagus</name>
    <dbReference type="NCBI Taxonomy" id="358040"/>
    <lineage>
        <taxon>Eukaryota</taxon>
        <taxon>Metazoa</taxon>
        <taxon>Ecdysozoa</taxon>
        <taxon>Nematoda</taxon>
        <taxon>Chromadorea</taxon>
        <taxon>Rhabditida</taxon>
        <taxon>Rhabditina</taxon>
        <taxon>Diplogasteromorpha</taxon>
        <taxon>Diplogasteroidea</taxon>
        <taxon>Neodiplogasteridae</taxon>
        <taxon>Pristionchus</taxon>
    </lineage>
</organism>
<dbReference type="InterPro" id="IPR051357">
    <property type="entry name" value="H3K9_HMTase_SUVAR3-9"/>
</dbReference>
<protein>
    <recommendedName>
        <fullName evidence="1">SET domain-containing protein</fullName>
    </recommendedName>
</protein>
<proteinExistence type="predicted"/>
<keyword evidence="4" id="KW-1185">Reference proteome</keyword>
<dbReference type="Proteomes" id="UP001432027">
    <property type="component" value="Unassembled WGS sequence"/>
</dbReference>
<accession>A0AAV5SXW1</accession>
<dbReference type="GO" id="GO:0003690">
    <property type="term" value="F:double-stranded DNA binding"/>
    <property type="evidence" value="ECO:0007669"/>
    <property type="project" value="TreeGrafter"/>
</dbReference>
<dbReference type="SUPFAM" id="SSF82199">
    <property type="entry name" value="SET domain"/>
    <property type="match status" value="1"/>
</dbReference>
<dbReference type="AlphaFoldDB" id="A0AAV5SXW1"/>
<dbReference type="Pfam" id="PF00856">
    <property type="entry name" value="SET"/>
    <property type="match status" value="1"/>
</dbReference>
<dbReference type="InterPro" id="IPR046341">
    <property type="entry name" value="SET_dom_sf"/>
</dbReference>
<evidence type="ECO:0000259" key="1">
    <source>
        <dbReference type="PROSITE" id="PS50280"/>
    </source>
</evidence>
<evidence type="ECO:0000313" key="3">
    <source>
        <dbReference type="EMBL" id="GMS86828.1"/>
    </source>
</evidence>
<dbReference type="GO" id="GO:0042054">
    <property type="term" value="F:histone methyltransferase activity"/>
    <property type="evidence" value="ECO:0007669"/>
    <property type="project" value="TreeGrafter"/>
</dbReference>
<dbReference type="InterPro" id="IPR001214">
    <property type="entry name" value="SET_dom"/>
</dbReference>
<evidence type="ECO:0000313" key="2">
    <source>
        <dbReference type="EMBL" id="GMS86827.1"/>
    </source>
</evidence>
<dbReference type="PROSITE" id="PS50280">
    <property type="entry name" value="SET"/>
    <property type="match status" value="1"/>
</dbReference>
<feature type="domain" description="SET" evidence="1">
    <location>
        <begin position="1"/>
        <end position="113"/>
    </location>
</feature>
<dbReference type="PANTHER" id="PTHR45660:SF13">
    <property type="entry name" value="HISTONE-LYSINE N-METHYLTRANSFERASE SETMAR"/>
    <property type="match status" value="1"/>
</dbReference>
<feature type="non-terminal residue" evidence="3">
    <location>
        <position position="1"/>
    </location>
</feature>